<dbReference type="GO" id="GO:0017148">
    <property type="term" value="P:negative regulation of translation"/>
    <property type="evidence" value="ECO:0007669"/>
    <property type="project" value="TreeGrafter"/>
</dbReference>
<evidence type="ECO:0000256" key="3">
    <source>
        <dbReference type="ARBA" id="ARBA00023274"/>
    </source>
</evidence>
<proteinExistence type="inferred from homology"/>
<feature type="non-terminal residue" evidence="4">
    <location>
        <position position="1"/>
    </location>
</feature>
<keyword evidence="2" id="KW-0689">Ribosomal protein</keyword>
<evidence type="ECO:0000313" key="4">
    <source>
        <dbReference type="EMBL" id="RZC76933.1"/>
    </source>
</evidence>
<accession>A0A4Y7KUB8</accession>
<dbReference type="STRING" id="3469.A0A4Y7KUB8"/>
<dbReference type="PANTHER" id="PTHR11545">
    <property type="entry name" value="RIBOSOMAL PROTEIN L13"/>
    <property type="match status" value="1"/>
</dbReference>
<dbReference type="AlphaFoldDB" id="A0A4Y7KUB8"/>
<dbReference type="GO" id="GO:0006412">
    <property type="term" value="P:translation"/>
    <property type="evidence" value="ECO:0007669"/>
    <property type="project" value="InterPro"/>
</dbReference>
<evidence type="ECO:0008006" key="6">
    <source>
        <dbReference type="Google" id="ProtNLM"/>
    </source>
</evidence>
<sequence length="105" mass="11845">GFRDQNQNCLELKAESGICTKRVVIDALIVRCAEIWWSCSSENEVSSLRKRMNIKPSHGPIHFTAPGKILWRTIHGMIPHKTKRGAAALARFKAYEGIPPPYDKT</sequence>
<evidence type="ECO:0000256" key="1">
    <source>
        <dbReference type="ARBA" id="ARBA00006227"/>
    </source>
</evidence>
<dbReference type="InterPro" id="IPR005822">
    <property type="entry name" value="Ribosomal_uL13"/>
</dbReference>
<dbReference type="Gramene" id="RZC76933">
    <property type="protein sequence ID" value="RZC76933"/>
    <property type="gene ID" value="C5167_001074"/>
</dbReference>
<dbReference type="EMBL" id="CM010723">
    <property type="protein sequence ID" value="RZC76933.1"/>
    <property type="molecule type" value="Genomic_DNA"/>
</dbReference>
<protein>
    <recommendedName>
        <fullName evidence="6">Ribosomal protein L13</fullName>
    </recommendedName>
</protein>
<dbReference type="PANTHER" id="PTHR11545:SF39">
    <property type="entry name" value="LARGE RIBOSOMAL SUBUNIT PROTEIN UL13X-RELATED"/>
    <property type="match status" value="1"/>
</dbReference>
<evidence type="ECO:0000256" key="2">
    <source>
        <dbReference type="ARBA" id="ARBA00022980"/>
    </source>
</evidence>
<dbReference type="InterPro" id="IPR036899">
    <property type="entry name" value="Ribosomal_uL13_sf"/>
</dbReference>
<dbReference type="GO" id="GO:0003729">
    <property type="term" value="F:mRNA binding"/>
    <property type="evidence" value="ECO:0007669"/>
    <property type="project" value="TreeGrafter"/>
</dbReference>
<evidence type="ECO:0000313" key="5">
    <source>
        <dbReference type="Proteomes" id="UP000316621"/>
    </source>
</evidence>
<gene>
    <name evidence="4" type="ORF">C5167_001074</name>
</gene>
<name>A0A4Y7KUB8_PAPSO</name>
<dbReference type="Proteomes" id="UP000316621">
    <property type="component" value="Chromosome 9"/>
</dbReference>
<dbReference type="Gene3D" id="3.90.1180.10">
    <property type="entry name" value="Ribosomal protein L13"/>
    <property type="match status" value="1"/>
</dbReference>
<keyword evidence="5" id="KW-1185">Reference proteome</keyword>
<comment type="similarity">
    <text evidence="1">Belongs to the universal ribosomal protein uL13 family.</text>
</comment>
<organism evidence="4 5">
    <name type="scientific">Papaver somniferum</name>
    <name type="common">Opium poppy</name>
    <dbReference type="NCBI Taxonomy" id="3469"/>
    <lineage>
        <taxon>Eukaryota</taxon>
        <taxon>Viridiplantae</taxon>
        <taxon>Streptophyta</taxon>
        <taxon>Embryophyta</taxon>
        <taxon>Tracheophyta</taxon>
        <taxon>Spermatophyta</taxon>
        <taxon>Magnoliopsida</taxon>
        <taxon>Ranunculales</taxon>
        <taxon>Papaveraceae</taxon>
        <taxon>Papaveroideae</taxon>
        <taxon>Papaver</taxon>
    </lineage>
</organism>
<dbReference type="SUPFAM" id="SSF52161">
    <property type="entry name" value="Ribosomal protein L13"/>
    <property type="match status" value="1"/>
</dbReference>
<dbReference type="GO" id="GO:0022625">
    <property type="term" value="C:cytosolic large ribosomal subunit"/>
    <property type="evidence" value="ECO:0007669"/>
    <property type="project" value="TreeGrafter"/>
</dbReference>
<reference evidence="4 5" key="1">
    <citation type="journal article" date="2018" name="Science">
        <title>The opium poppy genome and morphinan production.</title>
        <authorList>
            <person name="Guo L."/>
            <person name="Winzer T."/>
            <person name="Yang X."/>
            <person name="Li Y."/>
            <person name="Ning Z."/>
            <person name="He Z."/>
            <person name="Teodor R."/>
            <person name="Lu Y."/>
            <person name="Bowser T.A."/>
            <person name="Graham I.A."/>
            <person name="Ye K."/>
        </authorList>
    </citation>
    <scope>NUCLEOTIDE SEQUENCE [LARGE SCALE GENOMIC DNA]</scope>
    <source>
        <strain evidence="5">cv. HN1</strain>
        <tissue evidence="4">Leaves</tissue>
    </source>
</reference>
<dbReference type="Pfam" id="PF00572">
    <property type="entry name" value="Ribosomal_L13"/>
    <property type="match status" value="1"/>
</dbReference>
<keyword evidence="3" id="KW-0687">Ribonucleoprotein</keyword>
<dbReference type="GO" id="GO:0003735">
    <property type="term" value="F:structural constituent of ribosome"/>
    <property type="evidence" value="ECO:0007669"/>
    <property type="project" value="InterPro"/>
</dbReference>